<dbReference type="AlphaFoldDB" id="A0A3N4M2D4"/>
<evidence type="ECO:0000256" key="1">
    <source>
        <dbReference type="SAM" id="MobiDB-lite"/>
    </source>
</evidence>
<dbReference type="Proteomes" id="UP000267821">
    <property type="component" value="Unassembled WGS sequence"/>
</dbReference>
<reference evidence="2 3" key="1">
    <citation type="journal article" date="2018" name="Nat. Ecol. Evol.">
        <title>Pezizomycetes genomes reveal the molecular basis of ectomycorrhizal truffle lifestyle.</title>
        <authorList>
            <person name="Murat C."/>
            <person name="Payen T."/>
            <person name="Noel B."/>
            <person name="Kuo A."/>
            <person name="Morin E."/>
            <person name="Chen J."/>
            <person name="Kohler A."/>
            <person name="Krizsan K."/>
            <person name="Balestrini R."/>
            <person name="Da Silva C."/>
            <person name="Montanini B."/>
            <person name="Hainaut M."/>
            <person name="Levati E."/>
            <person name="Barry K.W."/>
            <person name="Belfiori B."/>
            <person name="Cichocki N."/>
            <person name="Clum A."/>
            <person name="Dockter R.B."/>
            <person name="Fauchery L."/>
            <person name="Guy J."/>
            <person name="Iotti M."/>
            <person name="Le Tacon F."/>
            <person name="Lindquist E.A."/>
            <person name="Lipzen A."/>
            <person name="Malagnac F."/>
            <person name="Mello A."/>
            <person name="Molinier V."/>
            <person name="Miyauchi S."/>
            <person name="Poulain J."/>
            <person name="Riccioni C."/>
            <person name="Rubini A."/>
            <person name="Sitrit Y."/>
            <person name="Splivallo R."/>
            <person name="Traeger S."/>
            <person name="Wang M."/>
            <person name="Zifcakova L."/>
            <person name="Wipf D."/>
            <person name="Zambonelli A."/>
            <person name="Paolocci F."/>
            <person name="Nowrousian M."/>
            <person name="Ottonello S."/>
            <person name="Baldrian P."/>
            <person name="Spatafora J.W."/>
            <person name="Henrissat B."/>
            <person name="Nagy L.G."/>
            <person name="Aury J.M."/>
            <person name="Wincker P."/>
            <person name="Grigoriev I.V."/>
            <person name="Bonfante P."/>
            <person name="Martin F.M."/>
        </authorList>
    </citation>
    <scope>NUCLEOTIDE SEQUENCE [LARGE SCALE GENOMIC DNA]</scope>
    <source>
        <strain evidence="2 3">ATCC MYA-4762</strain>
    </source>
</reference>
<dbReference type="InParanoid" id="A0A3N4M2D4"/>
<proteinExistence type="predicted"/>
<accession>A0A3N4M2D4</accession>
<gene>
    <name evidence="2" type="ORF">L211DRAFT_837368</name>
</gene>
<sequence>MQLKHCQILRFNNSKRKPMSGPAPLFPLDLFISVFSFPTLSNPPQTRLDSSPAKTANSPTRCC</sequence>
<keyword evidence="3" id="KW-1185">Reference proteome</keyword>
<dbReference type="EMBL" id="ML121541">
    <property type="protein sequence ID" value="RPB24455.1"/>
    <property type="molecule type" value="Genomic_DNA"/>
</dbReference>
<evidence type="ECO:0000313" key="3">
    <source>
        <dbReference type="Proteomes" id="UP000267821"/>
    </source>
</evidence>
<evidence type="ECO:0000313" key="2">
    <source>
        <dbReference type="EMBL" id="RPB24455.1"/>
    </source>
</evidence>
<name>A0A3N4M2D4_9PEZI</name>
<protein>
    <submittedName>
        <fullName evidence="2">Uncharacterized protein</fullName>
    </submittedName>
</protein>
<feature type="region of interest" description="Disordered" evidence="1">
    <location>
        <begin position="42"/>
        <end position="63"/>
    </location>
</feature>
<organism evidence="2 3">
    <name type="scientific">Terfezia boudieri ATCC MYA-4762</name>
    <dbReference type="NCBI Taxonomy" id="1051890"/>
    <lineage>
        <taxon>Eukaryota</taxon>
        <taxon>Fungi</taxon>
        <taxon>Dikarya</taxon>
        <taxon>Ascomycota</taxon>
        <taxon>Pezizomycotina</taxon>
        <taxon>Pezizomycetes</taxon>
        <taxon>Pezizales</taxon>
        <taxon>Pezizaceae</taxon>
        <taxon>Terfezia</taxon>
    </lineage>
</organism>